<dbReference type="PANTHER" id="PTHR46889:SF4">
    <property type="entry name" value="TRANSPOSASE INSO FOR INSERTION SEQUENCE ELEMENT IS911B-RELATED"/>
    <property type="match status" value="1"/>
</dbReference>
<dbReference type="PANTHER" id="PTHR46889">
    <property type="entry name" value="TRANSPOSASE INSF FOR INSERTION SEQUENCE IS3B-RELATED"/>
    <property type="match status" value="1"/>
</dbReference>
<evidence type="ECO:0000313" key="3">
    <source>
        <dbReference type="EMBL" id="MDP5181563.1"/>
    </source>
</evidence>
<keyword evidence="4" id="KW-1185">Reference proteome</keyword>
<dbReference type="InterPro" id="IPR050900">
    <property type="entry name" value="Transposase_IS3/IS150/IS904"/>
</dbReference>
<evidence type="ECO:0000256" key="1">
    <source>
        <dbReference type="SAM" id="MobiDB-lite"/>
    </source>
</evidence>
<evidence type="ECO:0000259" key="2">
    <source>
        <dbReference type="Pfam" id="PF13333"/>
    </source>
</evidence>
<proteinExistence type="predicted"/>
<dbReference type="RefSeq" id="WP_305998282.1">
    <property type="nucleotide sequence ID" value="NZ_JASNFN010000002.1"/>
</dbReference>
<sequence length="139" mass="15336">MEPAAGGWSAGRWPPTYAASWSSTPSAWRSLPASPGPVRPPRRPGQPAQYTSDEFGRTLRTSGVLASMGRVGSAYDDAMIESFFATLKEGLVHQRAWPTRHELETEVFSRIEGFYNPTRLHGRLDSLSPAACERTSRSR</sequence>
<comment type="caution">
    <text evidence="3">The sequence shown here is derived from an EMBL/GenBank/DDBJ whole genome shotgun (WGS) entry which is preliminary data.</text>
</comment>
<protein>
    <submittedName>
        <fullName evidence="3">Integrase core domain-containing protein</fullName>
    </submittedName>
</protein>
<dbReference type="EMBL" id="JASNFN010000002">
    <property type="protein sequence ID" value="MDP5181563.1"/>
    <property type="molecule type" value="Genomic_DNA"/>
</dbReference>
<accession>A0ABT9I7N7</accession>
<dbReference type="InterPro" id="IPR036397">
    <property type="entry name" value="RNaseH_sf"/>
</dbReference>
<dbReference type="SUPFAM" id="SSF53098">
    <property type="entry name" value="Ribonuclease H-like"/>
    <property type="match status" value="1"/>
</dbReference>
<reference evidence="4" key="1">
    <citation type="submission" date="2023-05" db="EMBL/GenBank/DDBJ databases">
        <title>Draft genome of Pseudofrankia sp. BMG5.37.</title>
        <authorList>
            <person name="Gtari M."/>
            <person name="Ghodhbane F."/>
            <person name="Sbissi I."/>
        </authorList>
    </citation>
    <scope>NUCLEOTIDE SEQUENCE [LARGE SCALE GENOMIC DNA]</scope>
    <source>
        <strain evidence="4">BMG 814</strain>
    </source>
</reference>
<evidence type="ECO:0000313" key="4">
    <source>
        <dbReference type="Proteomes" id="UP001233673"/>
    </source>
</evidence>
<feature type="region of interest" description="Disordered" evidence="1">
    <location>
        <begin position="1"/>
        <end position="56"/>
    </location>
</feature>
<dbReference type="InterPro" id="IPR012337">
    <property type="entry name" value="RNaseH-like_sf"/>
</dbReference>
<feature type="domain" description="Integrase catalytic" evidence="2">
    <location>
        <begin position="81"/>
        <end position="130"/>
    </location>
</feature>
<dbReference type="Pfam" id="PF13333">
    <property type="entry name" value="rve_2"/>
    <property type="match status" value="1"/>
</dbReference>
<name>A0ABT9I7N7_9ACTN</name>
<dbReference type="Gene3D" id="3.30.420.10">
    <property type="entry name" value="Ribonuclease H-like superfamily/Ribonuclease H"/>
    <property type="match status" value="1"/>
</dbReference>
<organism evidence="3 4">
    <name type="scientific">Blastococcus carthaginiensis</name>
    <dbReference type="NCBI Taxonomy" id="3050034"/>
    <lineage>
        <taxon>Bacteria</taxon>
        <taxon>Bacillati</taxon>
        <taxon>Actinomycetota</taxon>
        <taxon>Actinomycetes</taxon>
        <taxon>Geodermatophilales</taxon>
        <taxon>Geodermatophilaceae</taxon>
        <taxon>Blastococcus</taxon>
    </lineage>
</organism>
<dbReference type="Proteomes" id="UP001233673">
    <property type="component" value="Unassembled WGS sequence"/>
</dbReference>
<gene>
    <name evidence="3" type="ORF">QOZ88_02850</name>
</gene>
<dbReference type="InterPro" id="IPR001584">
    <property type="entry name" value="Integrase_cat-core"/>
</dbReference>